<protein>
    <submittedName>
        <fullName evidence="4">DUF916 domain-containing protein</fullName>
    </submittedName>
</protein>
<keyword evidence="1" id="KW-0472">Membrane</keyword>
<name>A0A7G9T5M0_9LACO</name>
<keyword evidence="1" id="KW-1133">Transmembrane helix</keyword>
<organism evidence="4 5">
    <name type="scientific">Weissella diestrammenae</name>
    <dbReference type="NCBI Taxonomy" id="1162633"/>
    <lineage>
        <taxon>Bacteria</taxon>
        <taxon>Bacillati</taxon>
        <taxon>Bacillota</taxon>
        <taxon>Bacilli</taxon>
        <taxon>Lactobacillales</taxon>
        <taxon>Lactobacillaceae</taxon>
        <taxon>Weissella</taxon>
    </lineage>
</organism>
<accession>A0A7G9T5M0</accession>
<proteinExistence type="predicted"/>
<dbReference type="Pfam" id="PF11797">
    <property type="entry name" value="WxLIP_HBD"/>
    <property type="match status" value="1"/>
</dbReference>
<evidence type="ECO:0000256" key="1">
    <source>
        <dbReference type="SAM" id="Phobius"/>
    </source>
</evidence>
<dbReference type="KEGG" id="wdi:H9L19_00365"/>
<dbReference type="RefSeq" id="WP_187529228.1">
    <property type="nucleotide sequence ID" value="NZ_CP060724.1"/>
</dbReference>
<dbReference type="Pfam" id="PF06030">
    <property type="entry name" value="WxLIP_PGBD"/>
    <property type="match status" value="1"/>
</dbReference>
<keyword evidence="1" id="KW-0812">Transmembrane</keyword>
<keyword evidence="5" id="KW-1185">Reference proteome</keyword>
<dbReference type="Proteomes" id="UP000515800">
    <property type="component" value="Chromosome"/>
</dbReference>
<dbReference type="EMBL" id="CP060724">
    <property type="protein sequence ID" value="QNN75395.1"/>
    <property type="molecule type" value="Genomic_DNA"/>
</dbReference>
<evidence type="ECO:0000313" key="5">
    <source>
        <dbReference type="Proteomes" id="UP000515800"/>
    </source>
</evidence>
<dbReference type="InterPro" id="IPR010317">
    <property type="entry name" value="WxLIP_PGBD"/>
</dbReference>
<evidence type="ECO:0000259" key="2">
    <source>
        <dbReference type="Pfam" id="PF06030"/>
    </source>
</evidence>
<reference evidence="4 5" key="1">
    <citation type="submission" date="2020-08" db="EMBL/GenBank/DDBJ databases">
        <title>Genome sequence of Weissella diestrammenae KACC 16890T.</title>
        <authorList>
            <person name="Hyun D.-W."/>
            <person name="Bae J.-W."/>
        </authorList>
    </citation>
    <scope>NUCLEOTIDE SEQUENCE [LARGE SCALE GENOMIC DNA]</scope>
    <source>
        <strain evidence="4 5">KACC 16890</strain>
    </source>
</reference>
<sequence>MTFADDSVTRFDVTAYVPTHQVQNNSNQAIDLRLAPGQTEDIMYHVKNNTAQELVFSVATGTAITLSNGKIHFVGTNSDVSTTLPAKVGDMMKIDKLITVPANSTVDVPATLTTPTSSFDGTLVGGVSFTDVFSKDATQIPVYLTETDKEVTPFVTLSGTKFYLPKTKKILQLQIANTETKMAKDLLISSTLTNSDGKVVFTKHDQKVSLVPKAQTAINLKNNLADLKAGHYKLKVTINNGSEKQTSTQTVKISQSLAHKLSTTTQTKNNLRPIDWFWLIFWPVVVFLIVFFGGRLLLQKRRR</sequence>
<evidence type="ECO:0000259" key="3">
    <source>
        <dbReference type="Pfam" id="PF11797"/>
    </source>
</evidence>
<feature type="transmembrane region" description="Helical" evidence="1">
    <location>
        <begin position="276"/>
        <end position="298"/>
    </location>
</feature>
<feature type="domain" description="WxL Interacting Protein peptidoglycan binding" evidence="2">
    <location>
        <begin position="11"/>
        <end position="130"/>
    </location>
</feature>
<feature type="domain" description="WxL Interacting Protein host binding" evidence="3">
    <location>
        <begin position="137"/>
        <end position="261"/>
    </location>
</feature>
<dbReference type="AlphaFoldDB" id="A0A7G9T5M0"/>
<dbReference type="InterPro" id="IPR021759">
    <property type="entry name" value="WxLIP_HBD"/>
</dbReference>
<gene>
    <name evidence="4" type="ORF">H9L19_00365</name>
</gene>
<evidence type="ECO:0000313" key="4">
    <source>
        <dbReference type="EMBL" id="QNN75395.1"/>
    </source>
</evidence>